<dbReference type="Gene3D" id="1.10.10.10">
    <property type="entry name" value="Winged helix-like DNA-binding domain superfamily/Winged helix DNA-binding domain"/>
    <property type="match status" value="1"/>
</dbReference>
<feature type="compositionally biased region" description="Basic residues" evidence="4">
    <location>
        <begin position="111"/>
        <end position="121"/>
    </location>
</feature>
<dbReference type="GO" id="GO:0005634">
    <property type="term" value="C:nucleus"/>
    <property type="evidence" value="ECO:0007669"/>
    <property type="project" value="UniProtKB-SubCell"/>
</dbReference>
<dbReference type="SUPFAM" id="SSF46785">
    <property type="entry name" value="Winged helix' DNA-binding domain"/>
    <property type="match status" value="1"/>
</dbReference>
<keyword evidence="6" id="KW-1185">Reference proteome</keyword>
<keyword evidence="2 3" id="KW-0238">DNA-binding</keyword>
<evidence type="ECO:0000259" key="5">
    <source>
        <dbReference type="PROSITE" id="PS50061"/>
    </source>
</evidence>
<dbReference type="InterPro" id="IPR036388">
    <property type="entry name" value="WH-like_DNA-bd_sf"/>
</dbReference>
<reference evidence="7" key="1">
    <citation type="submission" date="2025-08" db="UniProtKB">
        <authorList>
            <consortium name="RefSeq"/>
        </authorList>
    </citation>
    <scope>IDENTIFICATION</scope>
    <source>
        <tissue evidence="7">Sperm</tissue>
    </source>
</reference>
<dbReference type="Proteomes" id="UP001318040">
    <property type="component" value="Chromosome 61"/>
</dbReference>
<evidence type="ECO:0000256" key="4">
    <source>
        <dbReference type="SAM" id="MobiDB-lite"/>
    </source>
</evidence>
<keyword evidence="3" id="KW-0539">Nucleus</keyword>
<evidence type="ECO:0000313" key="6">
    <source>
        <dbReference type="Proteomes" id="UP001318040"/>
    </source>
</evidence>
<feature type="region of interest" description="Disordered" evidence="4">
    <location>
        <begin position="93"/>
        <end position="138"/>
    </location>
</feature>
<dbReference type="GO" id="GO:0000981">
    <property type="term" value="F:DNA-binding transcription factor activity, RNA polymerase II-specific"/>
    <property type="evidence" value="ECO:0007669"/>
    <property type="project" value="TreeGrafter"/>
</dbReference>
<dbReference type="GO" id="GO:0030154">
    <property type="term" value="P:cell differentiation"/>
    <property type="evidence" value="ECO:0007669"/>
    <property type="project" value="TreeGrafter"/>
</dbReference>
<dbReference type="RefSeq" id="XP_032833004.1">
    <property type="nucleotide sequence ID" value="XM_032977113.1"/>
</dbReference>
<comment type="similarity">
    <text evidence="1 3">Belongs to the ETS family.</text>
</comment>
<evidence type="ECO:0000256" key="3">
    <source>
        <dbReference type="RuleBase" id="RU004019"/>
    </source>
</evidence>
<dbReference type="PROSITE" id="PS00345">
    <property type="entry name" value="ETS_DOMAIN_1"/>
    <property type="match status" value="1"/>
</dbReference>
<protein>
    <submittedName>
        <fullName evidence="7">ETS-related transcription factor Elf-1-like</fullName>
    </submittedName>
</protein>
<comment type="subcellular location">
    <subcellularLocation>
        <location evidence="3">Nucleus</location>
    </subcellularLocation>
</comment>
<dbReference type="GO" id="GO:0043565">
    <property type="term" value="F:sequence-specific DNA binding"/>
    <property type="evidence" value="ECO:0007669"/>
    <property type="project" value="InterPro"/>
</dbReference>
<organism evidence="6 7">
    <name type="scientific">Petromyzon marinus</name>
    <name type="common">Sea lamprey</name>
    <dbReference type="NCBI Taxonomy" id="7757"/>
    <lineage>
        <taxon>Eukaryota</taxon>
        <taxon>Metazoa</taxon>
        <taxon>Chordata</taxon>
        <taxon>Craniata</taxon>
        <taxon>Vertebrata</taxon>
        <taxon>Cyclostomata</taxon>
        <taxon>Hyperoartia</taxon>
        <taxon>Petromyzontiformes</taxon>
        <taxon>Petromyzontidae</taxon>
        <taxon>Petromyzon</taxon>
    </lineage>
</organism>
<evidence type="ECO:0000313" key="7">
    <source>
        <dbReference type="RefSeq" id="XP_032833004.1"/>
    </source>
</evidence>
<evidence type="ECO:0000256" key="2">
    <source>
        <dbReference type="ARBA" id="ARBA00023125"/>
    </source>
</evidence>
<dbReference type="PROSITE" id="PS50061">
    <property type="entry name" value="ETS_DOMAIN_3"/>
    <property type="match status" value="1"/>
</dbReference>
<dbReference type="PANTHER" id="PTHR11849">
    <property type="entry name" value="ETS"/>
    <property type="match status" value="1"/>
</dbReference>
<proteinExistence type="inferred from homology"/>
<dbReference type="KEGG" id="pmrn:116955788"/>
<dbReference type="Pfam" id="PF00178">
    <property type="entry name" value="Ets"/>
    <property type="match status" value="1"/>
</dbReference>
<gene>
    <name evidence="7" type="primary">LOC116955788</name>
</gene>
<dbReference type="PANTHER" id="PTHR11849:SF10">
    <property type="entry name" value="ETS-RELATED TRANSCRIPTION FACTOR ELF-2"/>
    <property type="match status" value="1"/>
</dbReference>
<dbReference type="InterPro" id="IPR036390">
    <property type="entry name" value="WH_DNA-bd_sf"/>
</dbReference>
<dbReference type="InterPro" id="IPR046328">
    <property type="entry name" value="ETS_fam"/>
</dbReference>
<dbReference type="FunFam" id="1.10.10.10:FF:000853">
    <property type="entry name" value="ETS-Like transcription Factor homolog"/>
    <property type="match status" value="1"/>
</dbReference>
<evidence type="ECO:0000256" key="1">
    <source>
        <dbReference type="ARBA" id="ARBA00005562"/>
    </source>
</evidence>
<dbReference type="InterPro" id="IPR000418">
    <property type="entry name" value="Ets_dom"/>
</dbReference>
<dbReference type="AlphaFoldDB" id="A0AAJ7UB12"/>
<dbReference type="PRINTS" id="PR00454">
    <property type="entry name" value="ETSDOMAIN"/>
</dbReference>
<feature type="domain" description="ETS" evidence="5">
    <location>
        <begin position="145"/>
        <end position="227"/>
    </location>
</feature>
<accession>A0AAJ7UB12</accession>
<name>A0AAJ7UB12_PETMA</name>
<sequence length="455" mass="48226">MPCGEALIVAQEQVIEDGLVCCVEVSASSPEDMEMNDEVAEPAEEVVGPSEEGGGGGAEAMEAAETLLHMEAPDPNCDAHHIVAAEVEVFVPPDSPGSFDKSPLHDGAQSPRKKKGRKTKTTRPCSPSLNPDTPAKKKSREGHTVYLWEFLLSLLQNKSTCPRLIKWTEREKGIFKLVDSKAVSQLWGKHKNKPDMNYETMGRALRYYYQRGILAKVEGQRLVYQFKEMPKGFLDDLGDPSDDSGHESVIASLSAELQQSAPPPLRVKAAAVAASPARPKKIGGTPCMTTVRAVQMPSVISIDTAYRQSVALASGQVLNLSGGGGAGSPRILLQTAGGGALHDLPPGTVIATTYVSDAGAVGSAATPAIAAGVGGHQQQQQQHEYILVLTPVANGEHGEATQLLFSLPSEQAQTAPGAAAPTASEEVPLHIVPHSEMVVSESPEVEVVTMKEERV</sequence>
<dbReference type="PROSITE" id="PS00346">
    <property type="entry name" value="ETS_DOMAIN_2"/>
    <property type="match status" value="1"/>
</dbReference>
<dbReference type="SMART" id="SM00413">
    <property type="entry name" value="ETS"/>
    <property type="match status" value="1"/>
</dbReference>